<evidence type="ECO:0000313" key="4">
    <source>
        <dbReference type="Proteomes" id="UP000241473"/>
    </source>
</evidence>
<accession>A0A2R6AN75</accession>
<reference evidence="3 4" key="1">
    <citation type="submission" date="2017-04" db="EMBL/GenBank/DDBJ databases">
        <title>Novel microbial lineages endemic to geothermal iron-oxide mats fill important gaps in the evolutionary history of Archaea.</title>
        <authorList>
            <person name="Jay Z.J."/>
            <person name="Beam J.P."/>
            <person name="Dlakic M."/>
            <person name="Rusch D.B."/>
            <person name="Kozubal M.A."/>
            <person name="Inskeep W.P."/>
        </authorList>
    </citation>
    <scope>NUCLEOTIDE SEQUENCE [LARGE SCALE GENOMIC DNA]</scope>
    <source>
        <strain evidence="3">OSP_C</strain>
    </source>
</reference>
<dbReference type="InterPro" id="IPR010095">
    <property type="entry name" value="Cas12f1-like_TNB"/>
</dbReference>
<feature type="domain" description="Cas12f1-like TNB" evidence="2">
    <location>
        <begin position="216"/>
        <end position="279"/>
    </location>
</feature>
<evidence type="ECO:0000256" key="1">
    <source>
        <dbReference type="ARBA" id="ARBA00023125"/>
    </source>
</evidence>
<organism evidence="3 4">
    <name type="scientific">Candidatus Marsarchaeota G1 archaeon OSP_C</name>
    <dbReference type="NCBI Taxonomy" id="1978154"/>
    <lineage>
        <taxon>Archaea</taxon>
        <taxon>Candidatus Marsarchaeota</taxon>
        <taxon>Candidatus Marsarchaeota group 1</taxon>
    </lineage>
</organism>
<name>A0A2R6AN75_9ARCH</name>
<evidence type="ECO:0000259" key="2">
    <source>
        <dbReference type="Pfam" id="PF07282"/>
    </source>
</evidence>
<dbReference type="AlphaFoldDB" id="A0A2R6AN75"/>
<dbReference type="Proteomes" id="UP000241473">
    <property type="component" value="Unassembled WGS sequence"/>
</dbReference>
<comment type="caution">
    <text evidence="3">The sequence shown here is derived from an EMBL/GenBank/DDBJ whole genome shotgun (WGS) entry which is preliminary data.</text>
</comment>
<dbReference type="Pfam" id="PF07282">
    <property type="entry name" value="Cas12f1-like_TNB"/>
    <property type="match status" value="1"/>
</dbReference>
<sequence length="334" mass="38242">MDSAIKTAYSILNSWRKNYVKGDRKRRRPTARRLFTRAKQTLAKMEGEKLRLTVKTGEYVYLDLSKRYFSLPGEVSSAGLGEPIITPEKIHLPIHYEEDAQNSKPSVAWDFNLLSLDGFSPETGWIRIDTSKLASIHIASFEKRCSAQRKASRSKKARRVLSKYSNRERNRARKHQLEITRVIQSLCGPVGLEELKKQGMYTRSRIWNRRISRSDWRSITRILVEKMGEAGVKELDPYGSSSYCSRCGWENKDLNGADVFVCKECGLRIDRQLNAAINLYMRMRLGCTVSWVGGRKRVELCMEGASQRREWWDRVVLPSLLLGGCVLTRGGGAE</sequence>
<dbReference type="EMBL" id="NEXB01000044">
    <property type="protein sequence ID" value="PSN87834.1"/>
    <property type="molecule type" value="Genomic_DNA"/>
</dbReference>
<keyword evidence="1" id="KW-0238">DNA-binding</keyword>
<proteinExistence type="predicted"/>
<gene>
    <name evidence="3" type="ORF">B9Q00_07635</name>
</gene>
<evidence type="ECO:0000313" key="3">
    <source>
        <dbReference type="EMBL" id="PSN87834.1"/>
    </source>
</evidence>
<dbReference type="GO" id="GO:0003677">
    <property type="term" value="F:DNA binding"/>
    <property type="evidence" value="ECO:0007669"/>
    <property type="project" value="UniProtKB-KW"/>
</dbReference>
<protein>
    <recommendedName>
        <fullName evidence="2">Cas12f1-like TNB domain-containing protein</fullName>
    </recommendedName>
</protein>